<dbReference type="Proteomes" id="UP000063229">
    <property type="component" value="Chromosome"/>
</dbReference>
<accession>A0A0X1T6M9</accession>
<name>A0A0X1T6M9_PSEAA</name>
<keyword evidence="2" id="KW-1185">Reference proteome</keyword>
<protein>
    <submittedName>
        <fullName evidence="1">Uncharacterized protein</fullName>
    </submittedName>
</protein>
<organism evidence="1 2">
    <name type="scientific">Pseudomonas agarici</name>
    <dbReference type="NCBI Taxonomy" id="46677"/>
    <lineage>
        <taxon>Bacteria</taxon>
        <taxon>Pseudomonadati</taxon>
        <taxon>Pseudomonadota</taxon>
        <taxon>Gammaproteobacteria</taxon>
        <taxon>Pseudomonadales</taxon>
        <taxon>Pseudomonadaceae</taxon>
        <taxon>Pseudomonas</taxon>
    </lineage>
</organism>
<evidence type="ECO:0000313" key="1">
    <source>
        <dbReference type="EMBL" id="AMB87718.1"/>
    </source>
</evidence>
<gene>
    <name evidence="1" type="ORF">AWM79_21475</name>
</gene>
<dbReference type="KEGG" id="pagb:AWM79_21475"/>
<reference evidence="1 2" key="1">
    <citation type="submission" date="2016-01" db="EMBL/GenBank/DDBJ databases">
        <authorList>
            <person name="McClelland M."/>
            <person name="Jain A."/>
            <person name="Saraogi P."/>
            <person name="Mendelson R."/>
            <person name="Westerman R."/>
            <person name="SanMiguel P."/>
            <person name="Csonka L."/>
        </authorList>
    </citation>
    <scope>NUCLEOTIDE SEQUENCE [LARGE SCALE GENOMIC DNA]</scope>
    <source>
        <strain evidence="1 2">NCPPB 2472</strain>
    </source>
</reference>
<proteinExistence type="predicted"/>
<dbReference type="RefSeq" id="WP_060783742.1">
    <property type="nucleotide sequence ID" value="NZ_CP014135.1"/>
</dbReference>
<dbReference type="EMBL" id="CP014135">
    <property type="protein sequence ID" value="AMB87718.1"/>
    <property type="molecule type" value="Genomic_DNA"/>
</dbReference>
<dbReference type="AlphaFoldDB" id="A0A0X1T6M9"/>
<evidence type="ECO:0000313" key="2">
    <source>
        <dbReference type="Proteomes" id="UP000063229"/>
    </source>
</evidence>
<sequence length="240" mass="27939">MPKKENHYFQKRFLGASVKCDTDYPSLIQIIEALYVMVYGCTQAYARQRGYHVRLRFTERMDSRKFSARLSTYYKRKSGYIPLRLTAVELDEDEESLHYHYAVILNDGLDRRSSLEHFMAQLLAGGFLANYQVIRPDIDPYGHHLRTLEERDSYFEWMSYLAKVATKADTGQVWSPCRAISRSLKEWKLAGKPDLRKQLFGQQRIDNNADVDIFEVMQLVDVQSVFMLPHMPLQAPPGAT</sequence>